<dbReference type="GO" id="GO:0010499">
    <property type="term" value="P:proteasomal ubiquitin-independent protein catabolic process"/>
    <property type="evidence" value="ECO:0007669"/>
    <property type="project" value="TreeGrafter"/>
</dbReference>
<dbReference type="Pfam" id="PF16507">
    <property type="entry name" value="HEAT_PSME4_mid"/>
    <property type="match status" value="1"/>
</dbReference>
<feature type="domain" description="Proteasome activator complex subunit 4-like HEAT repeat-like" evidence="14">
    <location>
        <begin position="1755"/>
        <end position="1956"/>
    </location>
</feature>
<feature type="transmembrane region" description="Helical" evidence="10">
    <location>
        <begin position="228"/>
        <end position="245"/>
    </location>
</feature>
<reference evidence="15" key="1">
    <citation type="journal article" date="2023" name="Genome Biol. Evol.">
        <title>First Whole Genome Sequence and Flow Cytometry Genome Size Data for the Lichen-Forming Fungus Ramalina farinacea (Ascomycota).</title>
        <authorList>
            <person name="Llewellyn T."/>
            <person name="Mian S."/>
            <person name="Hill R."/>
            <person name="Leitch I.J."/>
            <person name="Gaya E."/>
        </authorList>
    </citation>
    <scope>NUCLEOTIDE SEQUENCE</scope>
    <source>
        <strain evidence="15">LIQ254RAFAR</strain>
    </source>
</reference>
<evidence type="ECO:0000256" key="3">
    <source>
        <dbReference type="ARBA" id="ARBA00005739"/>
    </source>
</evidence>
<feature type="region of interest" description="Disordered" evidence="9">
    <location>
        <begin position="2236"/>
        <end position="2255"/>
    </location>
</feature>
<comment type="similarity">
    <text evidence="3">Belongs to the BLM10 family.</text>
</comment>
<dbReference type="GO" id="GO:0005829">
    <property type="term" value="C:cytosol"/>
    <property type="evidence" value="ECO:0007669"/>
    <property type="project" value="TreeGrafter"/>
</dbReference>
<dbReference type="GO" id="GO:0016504">
    <property type="term" value="F:peptidase activator activity"/>
    <property type="evidence" value="ECO:0007669"/>
    <property type="project" value="InterPro"/>
</dbReference>
<evidence type="ECO:0000256" key="8">
    <source>
        <dbReference type="ARBA" id="ARBA00023242"/>
    </source>
</evidence>
<evidence type="ECO:0000256" key="9">
    <source>
        <dbReference type="SAM" id="MobiDB-lite"/>
    </source>
</evidence>
<dbReference type="GO" id="GO:0004376">
    <property type="term" value="F:GPI mannosyltransferase activity"/>
    <property type="evidence" value="ECO:0007669"/>
    <property type="project" value="InterPro"/>
</dbReference>
<dbReference type="GO" id="GO:0000502">
    <property type="term" value="C:proteasome complex"/>
    <property type="evidence" value="ECO:0007669"/>
    <property type="project" value="UniProtKB-KW"/>
</dbReference>
<evidence type="ECO:0000256" key="5">
    <source>
        <dbReference type="ARBA" id="ARBA00022737"/>
    </source>
</evidence>
<feature type="domain" description="Proteasome activator Blm10 N-terminal" evidence="13">
    <location>
        <begin position="410"/>
        <end position="479"/>
    </location>
</feature>
<evidence type="ECO:0000259" key="11">
    <source>
        <dbReference type="Pfam" id="PF11919"/>
    </source>
</evidence>
<dbReference type="EMBL" id="JAPUFD010000016">
    <property type="protein sequence ID" value="MDI1491896.1"/>
    <property type="molecule type" value="Genomic_DNA"/>
</dbReference>
<sequence length="2350" mass="265204">MLQDLGRQRKQQSFEILEQFPAGDNACISMPQPKLAPSTASSLLNWLYSPGRPLLSLTRIFLVWKLLLLCIVLLSPGEGYDTSTSLLLSSTSIPASEPLLWPTRVAKRLVSKLMRWDSIYMTQIAVREYTYEQEWAFGYGYTRVLGYIYRSLGKVPFVTGLSETEGIAIVGIVLSHVTHWWSVFLCYDVSKLVFSPAGARESETEGFAILSAVFHILSPAGVFLSAPYAESLFAMLTFGGAFWYARARIRFARGEELMGAIWIFGCGLVFGLSTLLRGNGLLSGLTLVYELAVCLQELLRLSQKPEGVKGSLAKAVSARIIVIGLSGVAMALIASWPQFVAYQDFCSGQEGGAELQILLIRSSTIHPPQIALLLRSAQDPWSYHNWPKHIMEDAKIADLLATMQSTMDGDMDSRATSPGLGTQEQDQNEDLTKVTRSRPRTYPYASYLPYDVESETQRQADLEEILSLLHVSIKAGDFAVGALHWTRVLRTWLDLKFDPTKDQRIRLARLYYHLALAPGIDSGVSEKFAGTFCSLLKRKHYLTAGVDLVLDWRPLFAEVKAFVMPSASGMVQSHHLKRNYRTLNKMCSFAQQYFDPQDLPAMLEEILPYFTTSFVESAFVVGGMLNLFLPTLPAPKEREDLLPQQYLPALFHIWSLVNRSKTFDVTFIDLFSRLARDYLRGSAPFSEFGIFTGEQSSTIFTAVLRLLDIPVGQATSPYSGTLDHLMGLAICLERDHKKHPVTHNIARWIIMSLSPEAMDKPNSIMTNLEGLVQAVETFFHPSNSGSWTRTLAQLVYYLADFFLMRWNHEQHGETDTPEPRKLNYDLKRRFVICLRDVVFMGIYSKSGTAMDYNLSSLRALTYLEPSLILPGALQRIYPSMQGLVEVHRTTSSLRALQSLSRSIVRTKGFRCHITTLLGLALPGIDANDLDKTIYTLSFIQSVTYNIPFHDLTKGREDVNGDMLAMEWIAGEVSRMDQEGTDVQLDYDQGLSDQDEEMILRSSTTGFPEFLTSFLGRVFTLLENLPDAQRNRTGSAEENVVNTLPATFIPLLASLSPELFDVALNKIADFIANHVIHQARDAMAFICGSLAKTNPQKTLKRLVPALIGAIRTEIDENGAASTRNQGNEVLPRDRGLVWSVSMLSMSVVHVGDALMPYRQELFDIALYMQQKCQGTPTMHVFNFSHHLLLSLTGTYTVDNRLYEPDVIFRGIGPQDWGMSPDPQKLNIAWHVPKPEECQFALETVLAQGGLALRHLRSLLDGSSGIKQDGAGKEWSDYVSRNLMIVRLMISGAAVLFNPKNKESFTPEETDSSSDPNSPAEPDAEGEEDDDLKLPSINDDEARPTFCYAAGYVLDQDDQIYEKLHSFREEVGVILHDVHVYLKTNLEDDVALFGPLYTTYRCWFTDVGIERSAKVLDRNVRLLSSDIHPFKVTGLRKQYPRQLLVRRALVYHLQRLKHNSQPRPLSEMAKGLLNDLAESSVSEYTEVRRQAQAAAEAAFKVAIRARSLLIPRLVDSFEASVNATNFAGVKGSLYSLLFSTLTRPIGRNWRYAPRIIKCFLKASNADKPSVQRLCTMATISIMEMARPLERMAILDQDIVQLIAPKKDVQPKIDKKRAALVRQRQAIERKKAQLSDELGVMARQTHWKQASRTGAIVVTLGMRFDSIASENIVELVTKGSIDEHPGLRGMFFGAFTSLLTLVECRAVSGHLFENYLIDKAHLLAKVRLETERDDPAWTQRFLSKFAQPEADYYIDSSYPGWLVWSDTMPAFESNPEKDVEHDEAEKRVLAQIGSFLDREWYATTFDHFKQEPRDSTADRFHVSNALLLTYTFTMMYLGYTKANLGDIKDEVGRVFGDGTDKHQHRATAEILAGLLLSTVDKPIAYRTEIWSYAFPIFSRIFADGLNPENVTYWNMFLHYVIEDKDPRRVWPVVEWLASYKLDIDSDAAFKESCKIRLLQQVVVDLGWHFQLEKPIIEDFMAHIDHPYKGVREAMGQTLASLHNTRYHESYKDVESFMESQRAASSLGVRPYEPSPELTNRLKDAFDRIEKWRAERPPNEQNPTSYTSGAKTVMLWIDSSLSSYECAEYIKFFPEWLEPLLHMMDVKEDPELQGISYHVFRQIPNIPHRAGEDEGLIEACIRIGRSSKHWHQRMRVLINLQVIFFRRLFLLSRRHQDDLFDCVVFMLGDKQFEVREGASATLSGMIRCAPAALRKEYVDKLQKRFTKMLMDNPLPKKPRQMISSGALSANNSGTGTPSPEQANLVLKRHSAVLGLGALVGAFPYASPPPKWIPAVLTTLAGKANNDPGIVGKSVKSIMSEFKKTRQDTWQIDLKAFTPEQAEDLDGTLWKSYFA</sequence>
<keyword evidence="8" id="KW-0539">Nucleus</keyword>
<evidence type="ECO:0000256" key="2">
    <source>
        <dbReference type="ARBA" id="ARBA00004496"/>
    </source>
</evidence>
<keyword evidence="10" id="KW-0472">Membrane</keyword>
<feature type="region of interest" description="Disordered" evidence="9">
    <location>
        <begin position="408"/>
        <end position="435"/>
    </location>
</feature>
<dbReference type="Pfam" id="PF11919">
    <property type="entry name" value="PSME4_C"/>
    <property type="match status" value="1"/>
</dbReference>
<feature type="transmembrane region" description="Helical" evidence="10">
    <location>
        <begin position="281"/>
        <end position="299"/>
    </location>
</feature>
<protein>
    <submittedName>
        <fullName evidence="15">Proteasome activator BLM10</fullName>
    </submittedName>
</protein>
<dbReference type="SUPFAM" id="SSF48371">
    <property type="entry name" value="ARM repeat"/>
    <property type="match status" value="2"/>
</dbReference>
<feature type="compositionally biased region" description="Polar residues" evidence="9">
    <location>
        <begin position="2237"/>
        <end position="2255"/>
    </location>
</feature>
<keyword evidence="15" id="KW-0647">Proteasome</keyword>
<dbReference type="GO" id="GO:0005634">
    <property type="term" value="C:nucleus"/>
    <property type="evidence" value="ECO:0007669"/>
    <property type="project" value="UniProtKB-SubCell"/>
</dbReference>
<dbReference type="InterPro" id="IPR035309">
    <property type="entry name" value="PSME4"/>
</dbReference>
<keyword evidence="5" id="KW-0677">Repeat</keyword>
<evidence type="ECO:0000256" key="4">
    <source>
        <dbReference type="ARBA" id="ARBA00022490"/>
    </source>
</evidence>
<evidence type="ECO:0000259" key="14">
    <source>
        <dbReference type="Pfam" id="PF23096"/>
    </source>
</evidence>
<keyword evidence="16" id="KW-1185">Reference proteome</keyword>
<name>A0AA43TUD9_9LECA</name>
<evidence type="ECO:0000313" key="15">
    <source>
        <dbReference type="EMBL" id="MDI1491896.1"/>
    </source>
</evidence>
<keyword evidence="10" id="KW-0812">Transmembrane</keyword>
<feature type="compositionally biased region" description="Polar residues" evidence="9">
    <location>
        <begin position="414"/>
        <end position="425"/>
    </location>
</feature>
<dbReference type="Pfam" id="PF16547">
    <property type="entry name" value="BLM10_N"/>
    <property type="match status" value="1"/>
</dbReference>
<feature type="compositionally biased region" description="Acidic residues" evidence="9">
    <location>
        <begin position="1320"/>
        <end position="1329"/>
    </location>
</feature>
<dbReference type="GO" id="GO:0000009">
    <property type="term" value="F:alpha-1,6-mannosyltransferase activity"/>
    <property type="evidence" value="ECO:0007669"/>
    <property type="project" value="InterPro"/>
</dbReference>
<dbReference type="InterPro" id="IPR021843">
    <property type="entry name" value="PSME4_C"/>
</dbReference>
<keyword evidence="10" id="KW-1133">Transmembrane helix</keyword>
<dbReference type="GO" id="GO:0006281">
    <property type="term" value="P:DNA repair"/>
    <property type="evidence" value="ECO:0007669"/>
    <property type="project" value="UniProtKB-KW"/>
</dbReference>
<dbReference type="PANTHER" id="PTHR32170">
    <property type="entry name" value="PROTEASOME ACTIVATOR COMPLEX SUBUNIT 4"/>
    <property type="match status" value="1"/>
</dbReference>
<dbReference type="InterPro" id="IPR055455">
    <property type="entry name" value="HEAT_PSME4"/>
</dbReference>
<keyword evidence="6" id="KW-0227">DNA damage</keyword>
<accession>A0AA43TUD9</accession>
<dbReference type="Proteomes" id="UP001161017">
    <property type="component" value="Unassembled WGS sequence"/>
</dbReference>
<feature type="transmembrane region" description="Helical" evidence="10">
    <location>
        <begin position="320"/>
        <end position="339"/>
    </location>
</feature>
<dbReference type="PANTHER" id="PTHR32170:SF3">
    <property type="entry name" value="PROTEASOME ACTIVATOR COMPLEX SUBUNIT 4"/>
    <property type="match status" value="1"/>
</dbReference>
<feature type="transmembrane region" description="Helical" evidence="10">
    <location>
        <begin position="257"/>
        <end position="275"/>
    </location>
</feature>
<evidence type="ECO:0000256" key="1">
    <source>
        <dbReference type="ARBA" id="ARBA00004123"/>
    </source>
</evidence>
<dbReference type="GO" id="GO:0016020">
    <property type="term" value="C:membrane"/>
    <property type="evidence" value="ECO:0007669"/>
    <property type="project" value="GOC"/>
</dbReference>
<feature type="region of interest" description="Disordered" evidence="9">
    <location>
        <begin position="1300"/>
        <end position="1337"/>
    </location>
</feature>
<feature type="domain" description="Proteasome activator Blm10 middle HEAT repeats region" evidence="12">
    <location>
        <begin position="768"/>
        <end position="1295"/>
    </location>
</feature>
<evidence type="ECO:0000256" key="7">
    <source>
        <dbReference type="ARBA" id="ARBA00023204"/>
    </source>
</evidence>
<dbReference type="GO" id="GO:0070628">
    <property type="term" value="F:proteasome binding"/>
    <property type="evidence" value="ECO:0007669"/>
    <property type="project" value="InterPro"/>
</dbReference>
<keyword evidence="4" id="KW-0963">Cytoplasm</keyword>
<evidence type="ECO:0000313" key="16">
    <source>
        <dbReference type="Proteomes" id="UP001161017"/>
    </source>
</evidence>
<dbReference type="InterPro" id="IPR032372">
    <property type="entry name" value="Blm10_N"/>
</dbReference>
<comment type="subcellular location">
    <subcellularLocation>
        <location evidence="2">Cytoplasm</location>
    </subcellularLocation>
    <subcellularLocation>
        <location evidence="1">Nucleus</location>
    </subcellularLocation>
</comment>
<evidence type="ECO:0000259" key="12">
    <source>
        <dbReference type="Pfam" id="PF16507"/>
    </source>
</evidence>
<gene>
    <name evidence="15" type="primary">BLM3</name>
    <name evidence="15" type="ORF">OHK93_003107</name>
</gene>
<dbReference type="GO" id="GO:0006506">
    <property type="term" value="P:GPI anchor biosynthetic process"/>
    <property type="evidence" value="ECO:0007669"/>
    <property type="project" value="InterPro"/>
</dbReference>
<dbReference type="InterPro" id="IPR007315">
    <property type="entry name" value="PIG-V/Gpi18"/>
</dbReference>
<dbReference type="Pfam" id="PF23096">
    <property type="entry name" value="HEAT_PSME4"/>
    <property type="match status" value="1"/>
</dbReference>
<organism evidence="15 16">
    <name type="scientific">Ramalina farinacea</name>
    <dbReference type="NCBI Taxonomy" id="258253"/>
    <lineage>
        <taxon>Eukaryota</taxon>
        <taxon>Fungi</taxon>
        <taxon>Dikarya</taxon>
        <taxon>Ascomycota</taxon>
        <taxon>Pezizomycotina</taxon>
        <taxon>Lecanoromycetes</taxon>
        <taxon>OSLEUM clade</taxon>
        <taxon>Lecanoromycetidae</taxon>
        <taxon>Lecanorales</taxon>
        <taxon>Lecanorineae</taxon>
        <taxon>Ramalinaceae</taxon>
        <taxon>Ramalina</taxon>
    </lineage>
</organism>
<dbReference type="InterPro" id="IPR016024">
    <property type="entry name" value="ARM-type_fold"/>
</dbReference>
<keyword evidence="7" id="KW-0234">DNA repair</keyword>
<dbReference type="InterPro" id="IPR032430">
    <property type="entry name" value="Blm10_mid"/>
</dbReference>
<proteinExistence type="inferred from homology"/>
<evidence type="ECO:0000256" key="6">
    <source>
        <dbReference type="ARBA" id="ARBA00022763"/>
    </source>
</evidence>
<comment type="caution">
    <text evidence="15">The sequence shown here is derived from an EMBL/GenBank/DDBJ whole genome shotgun (WGS) entry which is preliminary data.</text>
</comment>
<evidence type="ECO:0000256" key="10">
    <source>
        <dbReference type="SAM" id="Phobius"/>
    </source>
</evidence>
<evidence type="ECO:0000259" key="13">
    <source>
        <dbReference type="Pfam" id="PF16547"/>
    </source>
</evidence>
<dbReference type="Pfam" id="PF04188">
    <property type="entry name" value="Mannosyl_trans2"/>
    <property type="match status" value="1"/>
</dbReference>
<feature type="domain" description="Proteasome activator complex subunit 4 C-terminal" evidence="11">
    <location>
        <begin position="2262"/>
        <end position="2350"/>
    </location>
</feature>